<sequence length="339" mass="37168">MGSRLLAGLLGILIAGAVQADTLLLDNGDRISGTLIRLGDGRVEFRQQVTSTTVNINWDRVAGLTTDDVVRVLLNDGTEIAGRIVEAEDGRLRMDSVNLDAPVSFALTSVAEISGPSTPERDRVRTTGNIAAGGNFTRGNTRSEAYNANGNFEARTNVNRFRLAGDVNQAKDDGVLVRDNASATARYDHFLSDRVYANSSVSLNRNRFKDLRLRTAAGAGFGYQFFDSPRRSLSSELGVSYVNQDFYDAENESNPAGRWAIDYEERLFGASLRLFHSQEGLVSLEKAGEFLVQTRTGLRFPLMFGLTGTLQANVDYDNDPPGDRRKTDQAYVATIGYSW</sequence>
<name>A0AAE3G361_9GAMM</name>
<dbReference type="InterPro" id="IPR007433">
    <property type="entry name" value="DUF481"/>
</dbReference>
<proteinExistence type="predicted"/>
<dbReference type="Proteomes" id="UP001205843">
    <property type="component" value="Unassembled WGS sequence"/>
</dbReference>
<organism evidence="2 3">
    <name type="scientific">Natronocella acetinitrilica</name>
    <dbReference type="NCBI Taxonomy" id="414046"/>
    <lineage>
        <taxon>Bacteria</taxon>
        <taxon>Pseudomonadati</taxon>
        <taxon>Pseudomonadota</taxon>
        <taxon>Gammaproteobacteria</taxon>
        <taxon>Chromatiales</taxon>
        <taxon>Ectothiorhodospiraceae</taxon>
        <taxon>Natronocella</taxon>
    </lineage>
</organism>
<evidence type="ECO:0000256" key="1">
    <source>
        <dbReference type="SAM" id="SignalP"/>
    </source>
</evidence>
<evidence type="ECO:0000313" key="2">
    <source>
        <dbReference type="EMBL" id="MCP1674965.1"/>
    </source>
</evidence>
<reference evidence="2" key="1">
    <citation type="submission" date="2022-03" db="EMBL/GenBank/DDBJ databases">
        <title>Genomic Encyclopedia of Type Strains, Phase III (KMG-III): the genomes of soil and plant-associated and newly described type strains.</title>
        <authorList>
            <person name="Whitman W."/>
        </authorList>
    </citation>
    <scope>NUCLEOTIDE SEQUENCE</scope>
    <source>
        <strain evidence="2">ANL 6-2</strain>
    </source>
</reference>
<gene>
    <name evidence="2" type="ORF">J2T57_002103</name>
</gene>
<comment type="caution">
    <text evidence="2">The sequence shown here is derived from an EMBL/GenBank/DDBJ whole genome shotgun (WGS) entry which is preliminary data.</text>
</comment>
<feature type="chain" id="PRO_5042288622" evidence="1">
    <location>
        <begin position="21"/>
        <end position="339"/>
    </location>
</feature>
<feature type="signal peptide" evidence="1">
    <location>
        <begin position="1"/>
        <end position="20"/>
    </location>
</feature>
<dbReference type="RefSeq" id="WP_253477638.1">
    <property type="nucleotide sequence ID" value="NZ_JALJXV010000004.1"/>
</dbReference>
<keyword evidence="3" id="KW-1185">Reference proteome</keyword>
<dbReference type="EMBL" id="JALJXV010000004">
    <property type="protein sequence ID" value="MCP1674965.1"/>
    <property type="molecule type" value="Genomic_DNA"/>
</dbReference>
<accession>A0AAE3G361</accession>
<protein>
    <submittedName>
        <fullName evidence="2">Salt-induced outer membrane protein YdiY</fullName>
    </submittedName>
</protein>
<dbReference type="AlphaFoldDB" id="A0AAE3G361"/>
<dbReference type="Pfam" id="PF04338">
    <property type="entry name" value="DUF481"/>
    <property type="match status" value="1"/>
</dbReference>
<keyword evidence="1" id="KW-0732">Signal</keyword>
<evidence type="ECO:0000313" key="3">
    <source>
        <dbReference type="Proteomes" id="UP001205843"/>
    </source>
</evidence>